<dbReference type="Pfam" id="PF00168">
    <property type="entry name" value="C2"/>
    <property type="match status" value="3"/>
</dbReference>
<dbReference type="InterPro" id="IPR037721">
    <property type="entry name" value="Ferlin"/>
</dbReference>
<feature type="compositionally biased region" description="Low complexity" evidence="6">
    <location>
        <begin position="946"/>
        <end position="968"/>
    </location>
</feature>
<keyword evidence="4" id="KW-1133">Transmembrane helix</keyword>
<dbReference type="InterPro" id="IPR012968">
    <property type="entry name" value="FerIin_dom"/>
</dbReference>
<evidence type="ECO:0000259" key="7">
    <source>
        <dbReference type="PROSITE" id="PS50004"/>
    </source>
</evidence>
<feature type="domain" description="C2" evidence="7">
    <location>
        <begin position="198"/>
        <end position="319"/>
    </location>
</feature>
<feature type="domain" description="C2" evidence="7">
    <location>
        <begin position="9"/>
        <end position="135"/>
    </location>
</feature>
<sequence>MKQNLDKLKKLKSYISKQIDKEEKKQYLVQVTIIEARELKGVDSTGTSDPFIKITVGNLSPQMTSVKEGATTVVFDQNFTFEGLKLTKIEFENFEILLEAYDYNNFSANQLIGSHSIGLSTLYRNANHELYNQWLPLYNSTSQGVQGHLLVSCYIINENDRPPVHEANEVYLDPIQDPFEGIPEEELTVEQQIKRREIKEKLDTVQRPVISEQPHQLLINIVKAEDLPIMFGSTCDSFISCRVGANVLPTPVMENSQKPVYQTRMMFPVQWPVLNDNIVFYLWDKVRFRSDIFIGQIPEFPSEISDLNLNFLQSQGGIVAYRWFNLYGVPKQERTSFFQNLIGKKGYLEGTQYFGRILLSLSLSRSDKPILGVKALGAFREPKIVKLMFRVQIYELQGTKNFGEYIQIVIKFGKYEIYSNRCKLKQQQYNQQKSVQQQLTKSKTFSQILQKSKINNLSQNYIYEWPYSKVTLDDIKLEMPENIQEQPDIFISLYEYDRQKKQIKSDKRLAFIRIKRTEKSLEEIKNNPKWFKFKPTQPGDNLNSQLLCKLTLLNEETALNNPQKTIPRNVKIPYRFKAYIYAGYDFCKNQLHNEVQIQLNFSLNGVEFSVSEIQGRNPVWNQLIEIDLELDEKLEFASNLIINALNLKKQKQNFLEKLVFSQNQEENLGDSTIQLQQMNTNIEYQSQDYSQFQPKYQFFHLIKNGIPKGRILAAFHLFKIDPFQDNAEKKLTEKRTSLILQKKDFYETQIEMPVIGIRNMPEPMKNPVLTLRIPQPLIYQGKPYFEKKIQFFQDQQFLAQNQKNIIDPTFCQIISNVQDDENQKNQNTLCYQEEEEKEIDENKKETEINLNNIQNQQINLGLPNSQLLEFTPQAEIELYDQENINGNRYITSINLIEYYPSKNIQKLSSFYEWFETGKYSYILNQLESENNADLQDKIYPIQNQEAQNQFQPQSQPQGQPQPQNSNLNSKEKNVLDENFDQEINQEELDQVPDLDEAQKFRNPNFLKKKSFRSSQKQQQQSLQQDQQQQQQQLQLYTESQAYSSQYLNTSKQSQGSEFHSQNQLIDTENKTVFSSNNLNQNQNLNSNNNEQYQNNSQDPQISTSTSFNSNYSIEQPLSIVKTAEETQYELEAKKQNIQQFFNLVNNISKHESQIQKSKYKTEDIRKQILRAIQKLQNKVTQESFLNDNQIEQGYEGVDYGNREVIKDSFDQIQAKNLPYIRYPLTLVKTSQKQINSLNNENSSIILKAHLRLQFLNKPELSRFSVYTSNYSQTSKSQSVLSQTIANSQSVSNLEKSKNQRKKKQIGLINYTSELDHPQFPFDIFDEKFLNLFNPKESNFNLKVRVYIFRCQNLAAQANMIDKKQFLAGNSAKSSASAYPVIQVGNGDLSNKNITKKINDSKNAKIGTLSPEFYKGYELDAYLPEDWRLKITIMNQNQLIDSEIGNFEIDLEDRILSYQDLRQRLVLELLEEDFSEKIESLKFKYDAESSLLSQNYKNQLNQIHAIQEAMNSEIKLPLEYQELKNSNKPVCQGTVEMILEPFTEKIAQMVPMSYFEAPKPLEFEMRIIIWDAKNLPIPKTHKSVNLMTVVSMDQSATGTNEEIIKETDVHNNSQDGNGQFNWSL</sequence>
<keyword evidence="3" id="KW-0677">Repeat</keyword>
<dbReference type="InterPro" id="IPR035892">
    <property type="entry name" value="C2_domain_sf"/>
</dbReference>
<dbReference type="InParanoid" id="A0A0V0QLF3"/>
<evidence type="ECO:0000313" key="8">
    <source>
        <dbReference type="EMBL" id="KRX02983.1"/>
    </source>
</evidence>
<evidence type="ECO:0000256" key="6">
    <source>
        <dbReference type="SAM" id="MobiDB-lite"/>
    </source>
</evidence>
<accession>A0A0V0QLF3</accession>
<dbReference type="SUPFAM" id="SSF49562">
    <property type="entry name" value="C2 domain (Calcium/lipid-binding domain, CaLB)"/>
    <property type="match status" value="3"/>
</dbReference>
<dbReference type="OMA" id="FPSENDF"/>
<feature type="compositionally biased region" description="Low complexity" evidence="6">
    <location>
        <begin position="1075"/>
        <end position="1097"/>
    </location>
</feature>
<dbReference type="OrthoDB" id="270970at2759"/>
<dbReference type="PROSITE" id="PS50004">
    <property type="entry name" value="C2"/>
    <property type="match status" value="3"/>
</dbReference>
<keyword evidence="5" id="KW-0472">Membrane</keyword>
<dbReference type="Gene3D" id="2.60.40.150">
    <property type="entry name" value="C2 domain"/>
    <property type="match status" value="3"/>
</dbReference>
<organism evidence="8 9">
    <name type="scientific">Pseudocohnilembus persalinus</name>
    <name type="common">Ciliate</name>
    <dbReference type="NCBI Taxonomy" id="266149"/>
    <lineage>
        <taxon>Eukaryota</taxon>
        <taxon>Sar</taxon>
        <taxon>Alveolata</taxon>
        <taxon>Ciliophora</taxon>
        <taxon>Intramacronucleata</taxon>
        <taxon>Oligohymenophorea</taxon>
        <taxon>Scuticociliatia</taxon>
        <taxon>Philasterida</taxon>
        <taxon>Pseudocohnilembidae</taxon>
        <taxon>Pseudocohnilembus</taxon>
    </lineage>
</organism>
<dbReference type="InterPro" id="IPR000008">
    <property type="entry name" value="C2_dom"/>
</dbReference>
<dbReference type="EMBL" id="LDAU01000147">
    <property type="protein sequence ID" value="KRX02983.1"/>
    <property type="molecule type" value="Genomic_DNA"/>
</dbReference>
<comment type="caution">
    <text evidence="8">The sequence shown here is derived from an EMBL/GenBank/DDBJ whole genome shotgun (WGS) entry which is preliminary data.</text>
</comment>
<keyword evidence="9" id="KW-1185">Reference proteome</keyword>
<name>A0A0V0QLF3_PSEPJ</name>
<evidence type="ECO:0000256" key="4">
    <source>
        <dbReference type="ARBA" id="ARBA00022989"/>
    </source>
</evidence>
<feature type="compositionally biased region" description="Polar residues" evidence="6">
    <location>
        <begin position="1098"/>
        <end position="1108"/>
    </location>
</feature>
<proteinExistence type="predicted"/>
<feature type="compositionally biased region" description="Low complexity" evidence="6">
    <location>
        <begin position="1012"/>
        <end position="1026"/>
    </location>
</feature>
<evidence type="ECO:0000256" key="3">
    <source>
        <dbReference type="ARBA" id="ARBA00022737"/>
    </source>
</evidence>
<dbReference type="PANTHER" id="PTHR12546">
    <property type="entry name" value="FER-1-LIKE"/>
    <property type="match status" value="1"/>
</dbReference>
<dbReference type="SMART" id="SM01202">
    <property type="entry name" value="FerI"/>
    <property type="match status" value="1"/>
</dbReference>
<feature type="region of interest" description="Disordered" evidence="6">
    <location>
        <begin position="1005"/>
        <end position="1026"/>
    </location>
</feature>
<feature type="region of interest" description="Disordered" evidence="6">
    <location>
        <begin position="946"/>
        <end position="969"/>
    </location>
</feature>
<comment type="subcellular location">
    <subcellularLocation>
        <location evidence="1">Membrane</location>
        <topology evidence="1">Single-pass membrane protein</topology>
    </subcellularLocation>
</comment>
<evidence type="ECO:0000256" key="1">
    <source>
        <dbReference type="ARBA" id="ARBA00004167"/>
    </source>
</evidence>
<dbReference type="PANTHER" id="PTHR12546:SF33">
    <property type="entry name" value="SPERM VESICLE FUSION PROTEIN FER-1"/>
    <property type="match status" value="1"/>
</dbReference>
<dbReference type="GO" id="GO:0007009">
    <property type="term" value="P:plasma membrane organization"/>
    <property type="evidence" value="ECO:0007669"/>
    <property type="project" value="TreeGrafter"/>
</dbReference>
<dbReference type="CDD" id="cd00030">
    <property type="entry name" value="C2"/>
    <property type="match status" value="1"/>
</dbReference>
<feature type="domain" description="C2" evidence="7">
    <location>
        <begin position="1323"/>
        <end position="1464"/>
    </location>
</feature>
<gene>
    <name evidence="8" type="ORF">PPERSA_03074</name>
</gene>
<keyword evidence="2" id="KW-0812">Transmembrane</keyword>
<feature type="region of interest" description="Disordered" evidence="6">
    <location>
        <begin position="1075"/>
        <end position="1108"/>
    </location>
</feature>
<dbReference type="Proteomes" id="UP000054937">
    <property type="component" value="Unassembled WGS sequence"/>
</dbReference>
<evidence type="ECO:0000256" key="2">
    <source>
        <dbReference type="ARBA" id="ARBA00022692"/>
    </source>
</evidence>
<evidence type="ECO:0000313" key="9">
    <source>
        <dbReference type="Proteomes" id="UP000054937"/>
    </source>
</evidence>
<reference evidence="8 9" key="1">
    <citation type="journal article" date="2015" name="Sci. Rep.">
        <title>Genome of the facultative scuticociliatosis pathogen Pseudocohnilembus persalinus provides insight into its virulence through horizontal gene transfer.</title>
        <authorList>
            <person name="Xiong J."/>
            <person name="Wang G."/>
            <person name="Cheng J."/>
            <person name="Tian M."/>
            <person name="Pan X."/>
            <person name="Warren A."/>
            <person name="Jiang C."/>
            <person name="Yuan D."/>
            <person name="Miao W."/>
        </authorList>
    </citation>
    <scope>NUCLEOTIDE SEQUENCE [LARGE SCALE GENOMIC DNA]</scope>
    <source>
        <strain evidence="8">36N120E</strain>
    </source>
</reference>
<dbReference type="SMART" id="SM00239">
    <property type="entry name" value="C2"/>
    <property type="match status" value="3"/>
</dbReference>
<protein>
    <submittedName>
        <fullName evidence="8">C2 domain</fullName>
    </submittedName>
</protein>
<evidence type="ECO:0000256" key="5">
    <source>
        <dbReference type="ARBA" id="ARBA00023136"/>
    </source>
</evidence>
<dbReference type="GO" id="GO:0016020">
    <property type="term" value="C:membrane"/>
    <property type="evidence" value="ECO:0007669"/>
    <property type="project" value="UniProtKB-SubCell"/>
</dbReference>